<dbReference type="InterPro" id="IPR029045">
    <property type="entry name" value="ClpP/crotonase-like_dom_sf"/>
</dbReference>
<reference evidence="6" key="2">
    <citation type="submission" date="2021-09" db="EMBL/GenBank/DDBJ databases">
        <authorList>
            <person name="Gilroy R."/>
        </authorList>
    </citation>
    <scope>NUCLEOTIDE SEQUENCE</scope>
    <source>
        <strain evidence="6">ChiGjej5B5-7349</strain>
    </source>
</reference>
<evidence type="ECO:0000256" key="3">
    <source>
        <dbReference type="ARBA" id="ARBA00023709"/>
    </source>
</evidence>
<organism evidence="6 7">
    <name type="scientific">Brevibacterium senegalense</name>
    <dbReference type="NCBI Taxonomy" id="1033736"/>
    <lineage>
        <taxon>Bacteria</taxon>
        <taxon>Bacillati</taxon>
        <taxon>Actinomycetota</taxon>
        <taxon>Actinomycetes</taxon>
        <taxon>Micrococcales</taxon>
        <taxon>Brevibacteriaceae</taxon>
        <taxon>Brevibacterium</taxon>
    </lineage>
</organism>
<dbReference type="AlphaFoldDB" id="A0A921SN30"/>
<gene>
    <name evidence="6" type="ORF">K8V08_03250</name>
</gene>
<reference evidence="6" key="1">
    <citation type="journal article" date="2021" name="PeerJ">
        <title>Extensive microbial diversity within the chicken gut microbiome revealed by metagenomics and culture.</title>
        <authorList>
            <person name="Gilroy R."/>
            <person name="Ravi A."/>
            <person name="Getino M."/>
            <person name="Pursley I."/>
            <person name="Horton D.L."/>
            <person name="Alikhan N.F."/>
            <person name="Baker D."/>
            <person name="Gharbi K."/>
            <person name="Hall N."/>
            <person name="Watson M."/>
            <person name="Adriaenssens E.M."/>
            <person name="Foster-Nyarko E."/>
            <person name="Jarju S."/>
            <person name="Secka A."/>
            <person name="Antonio M."/>
            <person name="Oren A."/>
            <person name="Chaudhuri R.R."/>
            <person name="La Ragione R."/>
            <person name="Hildebrand F."/>
            <person name="Pallen M.J."/>
        </authorList>
    </citation>
    <scope>NUCLEOTIDE SEQUENCE</scope>
    <source>
        <strain evidence="6">ChiGjej5B5-7349</strain>
    </source>
</reference>
<comment type="caution">
    <text evidence="6">The sequence shown here is derived from an EMBL/GenBank/DDBJ whole genome shotgun (WGS) entry which is preliminary data.</text>
</comment>
<dbReference type="Pfam" id="PF00378">
    <property type="entry name" value="ECH_1"/>
    <property type="match status" value="1"/>
</dbReference>
<dbReference type="PANTHER" id="PTHR11941:SF54">
    <property type="entry name" value="ENOYL-COA HYDRATASE, MITOCHONDRIAL"/>
    <property type="match status" value="1"/>
</dbReference>
<proteinExistence type="inferred from homology"/>
<dbReference type="SUPFAM" id="SSF52096">
    <property type="entry name" value="ClpP/crotonase"/>
    <property type="match status" value="1"/>
</dbReference>
<comment type="catalytic activity">
    <reaction evidence="4">
        <text>a 4-saturated-(3S)-3-hydroxyacyl-CoA = a (3E)-enoyl-CoA + H2O</text>
        <dbReference type="Rhea" id="RHEA:20724"/>
        <dbReference type="ChEBI" id="CHEBI:15377"/>
        <dbReference type="ChEBI" id="CHEBI:58521"/>
        <dbReference type="ChEBI" id="CHEBI:137480"/>
        <dbReference type="EC" id="4.2.1.17"/>
    </reaction>
</comment>
<evidence type="ECO:0000313" key="6">
    <source>
        <dbReference type="EMBL" id="HJG79409.1"/>
    </source>
</evidence>
<dbReference type="InterPro" id="IPR018376">
    <property type="entry name" value="Enoyl-CoA_hyd/isom_CS"/>
</dbReference>
<keyword evidence="2" id="KW-0456">Lyase</keyword>
<evidence type="ECO:0000313" key="7">
    <source>
        <dbReference type="Proteomes" id="UP000784435"/>
    </source>
</evidence>
<dbReference type="GO" id="GO:0006635">
    <property type="term" value="P:fatty acid beta-oxidation"/>
    <property type="evidence" value="ECO:0007669"/>
    <property type="project" value="TreeGrafter"/>
</dbReference>
<dbReference type="GO" id="GO:0004300">
    <property type="term" value="F:enoyl-CoA hydratase activity"/>
    <property type="evidence" value="ECO:0007669"/>
    <property type="project" value="UniProtKB-EC"/>
</dbReference>
<dbReference type="Proteomes" id="UP000784435">
    <property type="component" value="Unassembled WGS sequence"/>
</dbReference>
<dbReference type="PROSITE" id="PS00166">
    <property type="entry name" value="ENOYL_COA_HYDRATASE"/>
    <property type="match status" value="1"/>
</dbReference>
<dbReference type="Gene3D" id="3.90.226.10">
    <property type="entry name" value="2-enoyl-CoA Hydratase, Chain A, domain 1"/>
    <property type="match status" value="1"/>
</dbReference>
<dbReference type="CDD" id="cd06558">
    <property type="entry name" value="crotonase-like"/>
    <property type="match status" value="1"/>
</dbReference>
<comment type="catalytic activity">
    <reaction evidence="3">
        <text>a (3S)-3-hydroxyacyl-CoA = a (2E)-enoyl-CoA + H2O</text>
        <dbReference type="Rhea" id="RHEA:16105"/>
        <dbReference type="ChEBI" id="CHEBI:15377"/>
        <dbReference type="ChEBI" id="CHEBI:57318"/>
        <dbReference type="ChEBI" id="CHEBI:58856"/>
        <dbReference type="EC" id="4.2.1.17"/>
    </reaction>
</comment>
<dbReference type="InterPro" id="IPR001753">
    <property type="entry name" value="Enoyl-CoA_hydra/iso"/>
</dbReference>
<evidence type="ECO:0000256" key="1">
    <source>
        <dbReference type="ARBA" id="ARBA00005254"/>
    </source>
</evidence>
<comment type="similarity">
    <text evidence="1 5">Belongs to the enoyl-CoA hydratase/isomerase family.</text>
</comment>
<dbReference type="InterPro" id="IPR014748">
    <property type="entry name" value="Enoyl-CoA_hydra_C"/>
</dbReference>
<evidence type="ECO:0000256" key="4">
    <source>
        <dbReference type="ARBA" id="ARBA00023717"/>
    </source>
</evidence>
<evidence type="ECO:0000256" key="5">
    <source>
        <dbReference type="RuleBase" id="RU003707"/>
    </source>
</evidence>
<dbReference type="EMBL" id="DYUK01000074">
    <property type="protein sequence ID" value="HJG79409.1"/>
    <property type="molecule type" value="Genomic_DNA"/>
</dbReference>
<sequence length="264" mass="28278">MTTTPPPAAAPADSHDRVSLERHEHILIIRMQRDSKRNAVDASMTAALDEALNLLDDDPDLWCGILTGSDIAFSAGTDLANTAGTPTERGGQYGVIKRERRTPLIAAVDGLAFGGGFEIVLACDMVVAGRSARFGLPEAARGVLPTCGGLFRAWHSLPVTVAKQMALTGRPLTAQRAYELGLVNELTDDGRSLDGALELAAQVCENSPTSVAESLSVMNDVLRLPEELGWQRTTKATEVVWASEDRAEGVAAFLEKRDPQWSGR</sequence>
<evidence type="ECO:0000256" key="2">
    <source>
        <dbReference type="ARBA" id="ARBA00023239"/>
    </source>
</evidence>
<dbReference type="Gene3D" id="1.10.12.10">
    <property type="entry name" value="Lyase 2-enoyl-coa Hydratase, Chain A, domain 2"/>
    <property type="match status" value="1"/>
</dbReference>
<protein>
    <submittedName>
        <fullName evidence="6">Enoyl-CoA hydratase/isomerase family protein</fullName>
    </submittedName>
</protein>
<dbReference type="PANTHER" id="PTHR11941">
    <property type="entry name" value="ENOYL-COA HYDRATASE-RELATED"/>
    <property type="match status" value="1"/>
</dbReference>
<name>A0A921SN30_9MICO</name>
<accession>A0A921SN30</accession>